<sequence>MELVGGGGGSSSSSSFTDPRSTYVLSNLAEVVERVFTFLPAKALLRVAGVCRLWRECVRRVLRTHRCVTWISAGVAEAGHLEGHCLLRVVAEALENVRILPRTVLYMADSETFISLEECRGHKRARKRTTMETAVALEKLFPKQCQVLGIVTPGIVGLLDNPELRVVLVFGYNCCKVGASNYLQRVVSTFSNMNIILAGGQVDNLSSLTSEKNPLDIDATGVVGLSFSGHRIQSATVLLNEDVNDDKTVEAAMQRLKAANIPEQNTIGFMFACVGRGFQYYRAKSNVEADAFRKFFPSVPLFGFFGNGEIGCDRIVTGNFILRRCNEVKEEDLFHSYTTIMVLIHLGTSK</sequence>
<dbReference type="SUPFAM" id="SSF81383">
    <property type="entry name" value="F-box domain"/>
    <property type="match status" value="1"/>
</dbReference>
<dbReference type="InterPro" id="IPR019494">
    <property type="entry name" value="FIST_C"/>
</dbReference>
<dbReference type="GO" id="GO:0048742">
    <property type="term" value="P:regulation of skeletal muscle fiber development"/>
    <property type="evidence" value="ECO:0007669"/>
    <property type="project" value="TreeGrafter"/>
</dbReference>
<dbReference type="InterPro" id="IPR001810">
    <property type="entry name" value="F-box_dom"/>
</dbReference>
<gene>
    <name evidence="3" type="primary">Fbxo22</name>
</gene>
<keyword evidence="2" id="KW-1185">Reference proteome</keyword>
<evidence type="ECO:0000259" key="1">
    <source>
        <dbReference type="SMART" id="SM01204"/>
    </source>
</evidence>
<dbReference type="SMART" id="SM01204">
    <property type="entry name" value="FIST_C"/>
    <property type="match status" value="1"/>
</dbReference>
<dbReference type="RefSeq" id="XP_035299604.1">
    <property type="nucleotide sequence ID" value="XM_035443713.1"/>
</dbReference>
<dbReference type="CDD" id="cd22097">
    <property type="entry name" value="F-box_FBXO22"/>
    <property type="match status" value="1"/>
</dbReference>
<organism evidence="2 3">
    <name type="scientific">Cricetulus griseus</name>
    <name type="common">Chinese hamster</name>
    <name type="synonym">Cricetulus barabensis griseus</name>
    <dbReference type="NCBI Taxonomy" id="10029"/>
    <lineage>
        <taxon>Eukaryota</taxon>
        <taxon>Metazoa</taxon>
        <taxon>Chordata</taxon>
        <taxon>Craniata</taxon>
        <taxon>Vertebrata</taxon>
        <taxon>Euteleostomi</taxon>
        <taxon>Mammalia</taxon>
        <taxon>Eutheria</taxon>
        <taxon>Euarchontoglires</taxon>
        <taxon>Glires</taxon>
        <taxon>Rodentia</taxon>
        <taxon>Myomorpha</taxon>
        <taxon>Muroidea</taxon>
        <taxon>Cricetidae</taxon>
        <taxon>Cricetinae</taxon>
        <taxon>Cricetulus</taxon>
    </lineage>
</organism>
<feature type="domain" description="FIST C-domain" evidence="1">
    <location>
        <begin position="179"/>
        <end position="313"/>
    </location>
</feature>
<dbReference type="RefSeq" id="XP_035299616.1">
    <property type="nucleotide sequence ID" value="XM_035443725.1"/>
</dbReference>
<accession>A0A9J7GZP7</accession>
<dbReference type="GeneID" id="100756994"/>
<dbReference type="Proteomes" id="UP001108280">
    <property type="component" value="Chromosome 4"/>
</dbReference>
<dbReference type="Pfam" id="PF10442">
    <property type="entry name" value="FIST_C"/>
    <property type="match status" value="1"/>
</dbReference>
<dbReference type="PANTHER" id="PTHR14939">
    <property type="entry name" value="F-BOX ONLY PROTEIN 22"/>
    <property type="match status" value="1"/>
</dbReference>
<protein>
    <submittedName>
        <fullName evidence="3">F-box only protein 22 isoform X2</fullName>
    </submittedName>
</protein>
<dbReference type="InterPro" id="IPR036047">
    <property type="entry name" value="F-box-like_dom_sf"/>
</dbReference>
<dbReference type="PANTHER" id="PTHR14939:SF5">
    <property type="entry name" value="F-BOX ONLY PROTEIN 22"/>
    <property type="match status" value="1"/>
</dbReference>
<name>A0A9J7GZP7_CRIGR</name>
<evidence type="ECO:0000313" key="2">
    <source>
        <dbReference type="Proteomes" id="UP001108280"/>
    </source>
</evidence>
<dbReference type="Pfam" id="PF12937">
    <property type="entry name" value="F-box-like"/>
    <property type="match status" value="1"/>
</dbReference>
<reference evidence="2" key="2">
    <citation type="journal article" date="2020" name="Biotechnol. Bioeng.">
        <title>Chromosome-scale scaffolds for the Chinese hamster reference genome assembly to facilitate the study of the CHO epigenome.</title>
        <authorList>
            <person name="Hilliard W."/>
            <person name="MacDonald M."/>
            <person name="Lee K.H."/>
        </authorList>
    </citation>
    <scope>NUCLEOTIDE SEQUENCE [LARGE SCALE GENOMIC DNA]</scope>
    <source>
        <strain evidence="2">17A/GY</strain>
    </source>
</reference>
<dbReference type="CTD" id="26263"/>
<proteinExistence type="predicted"/>
<dbReference type="GO" id="GO:0000209">
    <property type="term" value="P:protein polyubiquitination"/>
    <property type="evidence" value="ECO:0007669"/>
    <property type="project" value="TreeGrafter"/>
</dbReference>
<dbReference type="GO" id="GO:0032436">
    <property type="term" value="P:positive regulation of proteasomal ubiquitin-dependent protein catabolic process"/>
    <property type="evidence" value="ECO:0007669"/>
    <property type="project" value="TreeGrafter"/>
</dbReference>
<dbReference type="Gene3D" id="1.20.1280.50">
    <property type="match status" value="1"/>
</dbReference>
<reference evidence="3" key="3">
    <citation type="submission" date="2025-08" db="UniProtKB">
        <authorList>
            <consortium name="RefSeq"/>
        </authorList>
    </citation>
    <scope>IDENTIFICATION</scope>
    <source>
        <strain evidence="3">17A/GY</strain>
        <tissue evidence="3">Liver</tissue>
    </source>
</reference>
<dbReference type="AlphaFoldDB" id="A0A9J7GZP7"/>
<reference evidence="2" key="1">
    <citation type="journal article" date="2018" name="Biotechnol. Bioeng.">
        <title>A reference genome of the Chinese hamster based on a hybrid assembly strategy.</title>
        <authorList>
            <person name="Rupp O."/>
            <person name="MacDonald M.L."/>
            <person name="Li S."/>
            <person name="Dhiman H."/>
            <person name="Polson S."/>
            <person name="Griep S."/>
            <person name="Heffner K."/>
            <person name="Hernandez I."/>
            <person name="Brinkrolf K."/>
            <person name="Jadhav V."/>
            <person name="Samoudi M."/>
            <person name="Hao H."/>
            <person name="Kingham B."/>
            <person name="Goesmann A."/>
            <person name="Betenbaugh M.J."/>
            <person name="Lewis N.E."/>
            <person name="Borth N."/>
            <person name="Lee K.H."/>
        </authorList>
    </citation>
    <scope>NUCLEOTIDE SEQUENCE [LARGE SCALE GENOMIC DNA]</scope>
    <source>
        <strain evidence="2">17A/GY</strain>
    </source>
</reference>
<evidence type="ECO:0000313" key="3">
    <source>
        <dbReference type="RefSeq" id="XP_035299604.1"/>
    </source>
</evidence>